<name>A0A192D173_9SPHN</name>
<sequence>MNNLNHRPDNAPAGRSFRLDKANGKVFGVCAGIANHFGVDTMIVRIGFVAATLLGFGSAALLYLAIALIAD</sequence>
<keyword evidence="1" id="KW-0472">Membrane</keyword>
<dbReference type="STRING" id="1112.A9D12_00695"/>
<evidence type="ECO:0000259" key="2">
    <source>
        <dbReference type="Pfam" id="PF04024"/>
    </source>
</evidence>
<dbReference type="AlphaFoldDB" id="A0A192D173"/>
<feature type="domain" description="Phage shock protein PspC N-terminal" evidence="2">
    <location>
        <begin position="17"/>
        <end position="70"/>
    </location>
</feature>
<accession>A0A192D173</accession>
<keyword evidence="1" id="KW-0812">Transmembrane</keyword>
<dbReference type="KEGG" id="pns:A9D12_00695"/>
<dbReference type="Pfam" id="PF04024">
    <property type="entry name" value="PspC"/>
    <property type="match status" value="1"/>
</dbReference>
<evidence type="ECO:0000313" key="3">
    <source>
        <dbReference type="EMBL" id="ANK11711.1"/>
    </source>
</evidence>
<evidence type="ECO:0000256" key="1">
    <source>
        <dbReference type="SAM" id="Phobius"/>
    </source>
</evidence>
<protein>
    <submittedName>
        <fullName evidence="3">Recombinase RecF</fullName>
    </submittedName>
</protein>
<gene>
    <name evidence="3" type="ORF">A9D12_00695</name>
</gene>
<feature type="transmembrane region" description="Helical" evidence="1">
    <location>
        <begin position="46"/>
        <end position="70"/>
    </location>
</feature>
<dbReference type="InterPro" id="IPR007168">
    <property type="entry name" value="Phageshock_PspC_N"/>
</dbReference>
<keyword evidence="4" id="KW-1185">Reference proteome</keyword>
<dbReference type="OrthoDB" id="7359894at2"/>
<organism evidence="3 4">
    <name type="scientific">Erythrobacter neustonensis</name>
    <dbReference type="NCBI Taxonomy" id="1112"/>
    <lineage>
        <taxon>Bacteria</taxon>
        <taxon>Pseudomonadati</taxon>
        <taxon>Pseudomonadota</taxon>
        <taxon>Alphaproteobacteria</taxon>
        <taxon>Sphingomonadales</taxon>
        <taxon>Erythrobacteraceae</taxon>
        <taxon>Erythrobacter/Porphyrobacter group</taxon>
        <taxon>Erythrobacter</taxon>
    </lineage>
</organism>
<dbReference type="EMBL" id="CP016033">
    <property type="protein sequence ID" value="ANK11711.1"/>
    <property type="molecule type" value="Genomic_DNA"/>
</dbReference>
<reference evidence="3 4" key="1">
    <citation type="submission" date="2016-05" db="EMBL/GenBank/DDBJ databases">
        <title>Compelete Genome Sequence of Bacteriochlorophyll-Synthesizing Bacterium Porphyrobacter neustonensis DSM 9434.</title>
        <authorList>
            <person name="Shi X.-L."/>
            <person name="Wu Y.-H."/>
            <person name="Cheng H."/>
            <person name="Xu L."/>
            <person name="Zhang X.-Q."/>
            <person name="Wang C.-S."/>
            <person name="Xu X.-W."/>
        </authorList>
    </citation>
    <scope>NUCLEOTIDE SEQUENCE [LARGE SCALE GENOMIC DNA]</scope>
    <source>
        <strain evidence="3 4">DSM 9434</strain>
    </source>
</reference>
<dbReference type="Proteomes" id="UP000078263">
    <property type="component" value="Chromosome"/>
</dbReference>
<proteinExistence type="predicted"/>
<dbReference type="RefSeq" id="WP_068348703.1">
    <property type="nucleotide sequence ID" value="NZ_CP016033.1"/>
</dbReference>
<evidence type="ECO:0000313" key="4">
    <source>
        <dbReference type="Proteomes" id="UP000078263"/>
    </source>
</evidence>
<keyword evidence="1" id="KW-1133">Transmembrane helix</keyword>